<dbReference type="AlphaFoldDB" id="A0A4Q9LUF5"/>
<accession>A0A4Q9LUF5</accession>
<keyword evidence="2" id="KW-1185">Reference proteome</keyword>
<dbReference type="OrthoDB" id="2192644at2759"/>
<sequence length="175" mass="20314">MKQRSTISKIEMYSEHTRSMWQHCNKPGKLVDHLTTRCEKMLGIAYTRRHNAVLLLKINLTNVETKKLRKYGLLANELGLIYRFGKYIQSILLMKTVETISFDRRRGLESGLNAEESWERASTGIIKKSENMKNQILQCSKHLKTKNITSLFSKRGTPCEESAINIRKNKVKEVK</sequence>
<dbReference type="EMBL" id="PITK01000959">
    <property type="protein sequence ID" value="TBU11967.1"/>
    <property type="molecule type" value="Genomic_DNA"/>
</dbReference>
<protein>
    <submittedName>
        <fullName evidence="1">Uncharacterized protein</fullName>
    </submittedName>
</protein>
<proteinExistence type="predicted"/>
<name>A0A4Q9LUF5_9MICR</name>
<organism evidence="1 2">
    <name type="scientific">Hamiltosporidium tvaerminnensis</name>
    <dbReference type="NCBI Taxonomy" id="1176355"/>
    <lineage>
        <taxon>Eukaryota</taxon>
        <taxon>Fungi</taxon>
        <taxon>Fungi incertae sedis</taxon>
        <taxon>Microsporidia</taxon>
        <taxon>Dubosqiidae</taxon>
        <taxon>Hamiltosporidium</taxon>
    </lineage>
</organism>
<evidence type="ECO:0000313" key="1">
    <source>
        <dbReference type="EMBL" id="TBU11967.1"/>
    </source>
</evidence>
<dbReference type="VEuPathDB" id="MicrosporidiaDB:CWI38_0959p0010"/>
<gene>
    <name evidence="1" type="ORF">CWI38_0959p0010</name>
</gene>
<comment type="caution">
    <text evidence="1">The sequence shown here is derived from an EMBL/GenBank/DDBJ whole genome shotgun (WGS) entry which is preliminary data.</text>
</comment>
<evidence type="ECO:0000313" key="2">
    <source>
        <dbReference type="Proteomes" id="UP000292282"/>
    </source>
</evidence>
<dbReference type="Proteomes" id="UP000292282">
    <property type="component" value="Unassembled WGS sequence"/>
</dbReference>
<reference evidence="1 2" key="1">
    <citation type="submission" date="2017-12" db="EMBL/GenBank/DDBJ databases">
        <authorList>
            <person name="Pombert J.-F."/>
            <person name="Haag K.L."/>
            <person name="Ebert D."/>
        </authorList>
    </citation>
    <scope>NUCLEOTIDE SEQUENCE [LARGE SCALE GENOMIC DNA]</scope>
    <source>
        <strain evidence="1">IL-G-3</strain>
    </source>
</reference>